<keyword evidence="1" id="KW-0812">Transmembrane</keyword>
<evidence type="ECO:0000313" key="3">
    <source>
        <dbReference type="Proteomes" id="UP000245370"/>
    </source>
</evidence>
<protein>
    <submittedName>
        <fullName evidence="2">Uncharacterized protein</fullName>
    </submittedName>
</protein>
<accession>A0A2U2X274</accession>
<keyword evidence="1" id="KW-1133">Transmembrane helix</keyword>
<dbReference type="EMBL" id="QFRJ01000015">
    <property type="protein sequence ID" value="PWH81888.1"/>
    <property type="molecule type" value="Genomic_DNA"/>
</dbReference>
<reference evidence="2 3" key="2">
    <citation type="submission" date="2018-05" db="EMBL/GenBank/DDBJ databases">
        <authorList>
            <person name="Lanie J.A."/>
            <person name="Ng W.-L."/>
            <person name="Kazmierczak K.M."/>
            <person name="Andrzejewski T.M."/>
            <person name="Davidsen T.M."/>
            <person name="Wayne K.J."/>
            <person name="Tettelin H."/>
            <person name="Glass J.I."/>
            <person name="Rusch D."/>
            <person name="Podicherti R."/>
            <person name="Tsui H.-C.T."/>
            <person name="Winkler M.E."/>
        </authorList>
    </citation>
    <scope>NUCLEOTIDE SEQUENCE [LARGE SCALE GENOMIC DNA]</scope>
    <source>
        <strain evidence="2 3">C305</strain>
    </source>
</reference>
<evidence type="ECO:0000256" key="1">
    <source>
        <dbReference type="SAM" id="Phobius"/>
    </source>
</evidence>
<dbReference type="AlphaFoldDB" id="A0A2U2X274"/>
<name>A0A2U2X274_9FLAO</name>
<feature type="transmembrane region" description="Helical" evidence="1">
    <location>
        <begin position="15"/>
        <end position="35"/>
    </location>
</feature>
<dbReference type="Proteomes" id="UP000245370">
    <property type="component" value="Unassembled WGS sequence"/>
</dbReference>
<keyword evidence="3" id="KW-1185">Reference proteome</keyword>
<reference evidence="2 3" key="1">
    <citation type="submission" date="2018-05" db="EMBL/GenBank/DDBJ databases">
        <title>Brumimicrobium oceani sp. nov., isolated from coastal sediment.</title>
        <authorList>
            <person name="Kou Y."/>
        </authorList>
    </citation>
    <scope>NUCLEOTIDE SEQUENCE [LARGE SCALE GENOMIC DNA]</scope>
    <source>
        <strain evidence="2 3">C305</strain>
    </source>
</reference>
<comment type="caution">
    <text evidence="2">The sequence shown here is derived from an EMBL/GenBank/DDBJ whole genome shotgun (WGS) entry which is preliminary data.</text>
</comment>
<sequence length="104" mass="11936">MGAMDKLGKKLDSRLMGVVFGIALTIIGFVVFWQWKYSDRSFSQLYTLISASENHRNDLLVFSLIPNLLLFYFTNFQWRWDRFTTGLVGVTIILTVVVAALILL</sequence>
<dbReference type="RefSeq" id="WP_109360531.1">
    <property type="nucleotide sequence ID" value="NZ_QFRJ01000015.1"/>
</dbReference>
<organism evidence="2 3">
    <name type="scientific">Brumimicrobium oceani</name>
    <dbReference type="NCBI Taxonomy" id="2100725"/>
    <lineage>
        <taxon>Bacteria</taxon>
        <taxon>Pseudomonadati</taxon>
        <taxon>Bacteroidota</taxon>
        <taxon>Flavobacteriia</taxon>
        <taxon>Flavobacteriales</taxon>
        <taxon>Crocinitomicaceae</taxon>
        <taxon>Brumimicrobium</taxon>
    </lineage>
</organism>
<gene>
    <name evidence="2" type="ORF">DIT68_14445</name>
</gene>
<feature type="transmembrane region" description="Helical" evidence="1">
    <location>
        <begin position="59"/>
        <end position="76"/>
    </location>
</feature>
<feature type="transmembrane region" description="Helical" evidence="1">
    <location>
        <begin position="83"/>
        <end position="103"/>
    </location>
</feature>
<keyword evidence="1" id="KW-0472">Membrane</keyword>
<evidence type="ECO:0000313" key="2">
    <source>
        <dbReference type="EMBL" id="PWH81888.1"/>
    </source>
</evidence>
<proteinExistence type="predicted"/>
<dbReference type="OrthoDB" id="1467830at2"/>